<proteinExistence type="predicted"/>
<name>A0A7R9K345_TIMGE</name>
<feature type="region of interest" description="Disordered" evidence="1">
    <location>
        <begin position="193"/>
        <end position="213"/>
    </location>
</feature>
<evidence type="ECO:0000313" key="2">
    <source>
        <dbReference type="EMBL" id="CAD7601538.1"/>
    </source>
</evidence>
<dbReference type="AlphaFoldDB" id="A0A7R9K345"/>
<accession>A0A7R9K345</accession>
<sequence>MAGKEIKYLGPVISYKRVSVNHDHTQAVRKFPTPNTSWELVSLPVIGPYGLKLQVISDTCTRGQPPCPGYWVRFCRGSQEVSVEPTVQVFLTKPVLSRAFTSKFLYFFITPLALVLVTSPPDNARVVWRARKHIARLRRFVGPGDALGTMWSRVLAQHKFWPKTCSAYKKLFVRGTRHFIADDIYRHAESHTGYKSQNDDVGADKKNSARVPSVEERLRLKTPATYPGTVHFNRIWAMTVD</sequence>
<organism evidence="2">
    <name type="scientific">Timema genevievae</name>
    <name type="common">Walking stick</name>
    <dbReference type="NCBI Taxonomy" id="629358"/>
    <lineage>
        <taxon>Eukaryota</taxon>
        <taxon>Metazoa</taxon>
        <taxon>Ecdysozoa</taxon>
        <taxon>Arthropoda</taxon>
        <taxon>Hexapoda</taxon>
        <taxon>Insecta</taxon>
        <taxon>Pterygota</taxon>
        <taxon>Neoptera</taxon>
        <taxon>Polyneoptera</taxon>
        <taxon>Phasmatodea</taxon>
        <taxon>Timematodea</taxon>
        <taxon>Timematoidea</taxon>
        <taxon>Timematidae</taxon>
        <taxon>Timema</taxon>
    </lineage>
</organism>
<dbReference type="EMBL" id="OE842835">
    <property type="protein sequence ID" value="CAD7601538.1"/>
    <property type="molecule type" value="Genomic_DNA"/>
</dbReference>
<gene>
    <name evidence="2" type="ORF">TGEB3V08_LOCUS7996</name>
</gene>
<feature type="compositionally biased region" description="Basic and acidic residues" evidence="1">
    <location>
        <begin position="202"/>
        <end position="213"/>
    </location>
</feature>
<evidence type="ECO:0000256" key="1">
    <source>
        <dbReference type="SAM" id="MobiDB-lite"/>
    </source>
</evidence>
<protein>
    <submittedName>
        <fullName evidence="2">Uncharacterized protein</fullName>
    </submittedName>
</protein>
<reference evidence="2" key="1">
    <citation type="submission" date="2020-11" db="EMBL/GenBank/DDBJ databases">
        <authorList>
            <person name="Tran Van P."/>
        </authorList>
    </citation>
    <scope>NUCLEOTIDE SEQUENCE</scope>
</reference>